<dbReference type="AlphaFoldDB" id="A0A1V0ICP6"/>
<reference evidence="1" key="1">
    <citation type="journal article" date="2015" name="BMC Genomics">
        <title>Genome mining reveals unlocked bioactive potential of marine Gram-negative bacteria.</title>
        <authorList>
            <person name="Machado H."/>
            <person name="Sonnenschein E.C."/>
            <person name="Melchiorsen J."/>
            <person name="Gram L."/>
        </authorList>
    </citation>
    <scope>NUCLEOTIDE SEQUENCE</scope>
    <source>
        <strain evidence="1">S2052</strain>
    </source>
</reference>
<accession>A0A1V0ICP6</accession>
<evidence type="ECO:0000313" key="1">
    <source>
        <dbReference type="EMBL" id="KJY71115.1"/>
    </source>
</evidence>
<sequence>MNVSNFLFVGDLRLQFHFCEYPHRIKLAEGDFYMDFNCLQRKTTNIPITFRLSKCYELSAKDDEGYLHNMIKEWRRNTLALYRGFPGCHFCWPDLLMGELKSEGTNDYPEFTMSDTGKGTTCWLPAAEKNIAQGVSIQCCDQFTLGLSMQEDVAIPIGFTVRIPVGKSQGQRICWLNSGEILVRGPLMSGQYNMDSITWMKNGGPSFTSWPAQFPNLFLPPQRPFQPAHKPQIEDWWKTCKRWMDEVPRSLKI</sequence>
<gene>
    <name evidence="1" type="ORF">TW71_13920</name>
</gene>
<protein>
    <submittedName>
        <fullName evidence="1">Uncharacterized protein</fullName>
    </submittedName>
</protein>
<name>A0A1V0ICP6_9VIBR</name>
<dbReference type="EMBL" id="JXXR01000016">
    <property type="protein sequence ID" value="KJY71115.1"/>
    <property type="molecule type" value="Genomic_DNA"/>
</dbReference>
<proteinExistence type="predicted"/>
<comment type="caution">
    <text evidence="1">The sequence shown here is derived from an EMBL/GenBank/DDBJ whole genome shotgun (WGS) entry which is preliminary data.</text>
</comment>
<organism evidence="1">
    <name type="scientific">Vibrio coralliilyticus</name>
    <dbReference type="NCBI Taxonomy" id="190893"/>
    <lineage>
        <taxon>Bacteria</taxon>
        <taxon>Pseudomonadati</taxon>
        <taxon>Pseudomonadota</taxon>
        <taxon>Gammaproteobacteria</taxon>
        <taxon>Vibrionales</taxon>
        <taxon>Vibrionaceae</taxon>
        <taxon>Vibrio</taxon>
    </lineage>
</organism>